<evidence type="ECO:0000313" key="9">
    <source>
        <dbReference type="EMBL" id="TKA38685.1"/>
    </source>
</evidence>
<evidence type="ECO:0000256" key="7">
    <source>
        <dbReference type="SAM" id="MobiDB-lite"/>
    </source>
</evidence>
<feature type="region of interest" description="Disordered" evidence="7">
    <location>
        <begin position="609"/>
        <end position="654"/>
    </location>
</feature>
<keyword evidence="5 6" id="KW-0131">Cell cycle</keyword>
<comment type="caution">
    <text evidence="9">The sequence shown here is derived from an EMBL/GenBank/DDBJ whole genome shotgun (WGS) entry which is preliminary data.</text>
</comment>
<feature type="compositionally biased region" description="Acidic residues" evidence="7">
    <location>
        <begin position="623"/>
        <end position="645"/>
    </location>
</feature>
<evidence type="ECO:0000259" key="8">
    <source>
        <dbReference type="Pfam" id="PF12830"/>
    </source>
</evidence>
<dbReference type="GO" id="GO:0061775">
    <property type="term" value="F:cohesin loader activity"/>
    <property type="evidence" value="ECO:0007669"/>
    <property type="project" value="InterPro"/>
</dbReference>
<dbReference type="GO" id="GO:0003682">
    <property type="term" value="F:chromatin binding"/>
    <property type="evidence" value="ECO:0007669"/>
    <property type="project" value="TreeGrafter"/>
</dbReference>
<evidence type="ECO:0000256" key="3">
    <source>
        <dbReference type="ARBA" id="ARBA00022737"/>
    </source>
</evidence>
<protein>
    <recommendedName>
        <fullName evidence="6">Sister chromatid cohesion protein</fullName>
    </recommendedName>
</protein>
<gene>
    <name evidence="9" type="ORF">B0A54_08647</name>
</gene>
<reference evidence="9 10" key="1">
    <citation type="submission" date="2017-03" db="EMBL/GenBank/DDBJ databases">
        <title>Genomes of endolithic fungi from Antarctica.</title>
        <authorList>
            <person name="Coleine C."/>
            <person name="Masonjones S."/>
            <person name="Stajich J.E."/>
        </authorList>
    </citation>
    <scope>NUCLEOTIDE SEQUENCE [LARGE SCALE GENOMIC DNA]</scope>
    <source>
        <strain evidence="9 10">CCFEE 5311</strain>
    </source>
</reference>
<dbReference type="GO" id="GO:0034087">
    <property type="term" value="P:establishment of mitotic sister chromatid cohesion"/>
    <property type="evidence" value="ECO:0007669"/>
    <property type="project" value="TreeGrafter"/>
</dbReference>
<dbReference type="PANTHER" id="PTHR21704:SF18">
    <property type="entry name" value="NIPPED-B-LIKE PROTEIN"/>
    <property type="match status" value="1"/>
</dbReference>
<organism evidence="9 10">
    <name type="scientific">Friedmanniomyces endolithicus</name>
    <dbReference type="NCBI Taxonomy" id="329885"/>
    <lineage>
        <taxon>Eukaryota</taxon>
        <taxon>Fungi</taxon>
        <taxon>Dikarya</taxon>
        <taxon>Ascomycota</taxon>
        <taxon>Pezizomycotina</taxon>
        <taxon>Dothideomycetes</taxon>
        <taxon>Dothideomycetidae</taxon>
        <taxon>Mycosphaerellales</taxon>
        <taxon>Teratosphaeriaceae</taxon>
        <taxon>Friedmanniomyces</taxon>
    </lineage>
</organism>
<dbReference type="GO" id="GO:0140588">
    <property type="term" value="P:chromatin looping"/>
    <property type="evidence" value="ECO:0007669"/>
    <property type="project" value="InterPro"/>
</dbReference>
<dbReference type="PANTHER" id="PTHR21704">
    <property type="entry name" value="NIPPED-B-LIKE PROTEIN DELANGIN SCC2-RELATED"/>
    <property type="match status" value="1"/>
</dbReference>
<sequence>MNGQSQRHDRGEPSSNGNPAPSGGSGRIRVPTVYEALPYTPFSSIIHFSPADSIPPPLAFPTPSTSYFSETPEVIDARQTLEHLSAGASSAEHASERCQQTLRDVLKLLDRQSLTQVNFKVTKGSSCSRGSGSTEQQKAAPVPQLSPFASMVFNNSNVSYRYLTPESQEPRVSPQVSDHSNIKRIPPTPRLPTPQSRATPPEHLPTIHITSGAGKLPGGSQSSRLQAVVVSDSLTPAQRAEYQYVSETGYRIGVQDATPSRTHDGAFLNAHRSVSVDQKQKGDLAVQSLQVLLSDIFDVEDRVHSEGLEAASAEKHALLMARETENGVRLVLQPPVQARLESGVQKVVSNERLESIDTDTLMRTQKLCENAVLELETLSLQVGEEWSEQDAEEWVQHIALAEGGITAARTLMRIMGAGAHIKELQSEDYLRAVLSAIRSVLETCIVPVVEDRASKYEKIRGVKEEAPSSPSFVMASLHQVQLRTLMHATTKTLRTLGDFLVKSQLDESSLSSVESCCTLLIFTENASTERDSVLGIQNFETTRRCAMDVLAKDFAKYTLQRMSIFDALLMSLDKLPAAKLSARQYRLPDSKPIQLVSALLMRLVQTSATHAGESTMGESKANEEDERDASDESESSDEADDDEDDGKVSTKKQKHGRTGDLLSLVRPLHDAAQSNASYIVKVLLHRAASSSKSSDEPYRKLIDIFTEDFLNVLPSSDWPSAEMLLRTLVLCLISMVEGTKSTSSVCTLGLELLGTIAAGILNLQSTARSTARSLDLDDCEVSKHLANLIEQLEIGDVDKSSLVAFDGPYRSVVEYLQTRDVGDAQLRSAHGYHIMQWASLLCGGREGSIDSDSGSTPKASKDLQSNLRHMLLDLQWLENNHDYPTVLASQARLAAMVLTLSSKLCMTFNKILSVLLTAMRSDQPKVKSRAMKSIVMLLEKDPSILDRNGHVLHGIVSCAGDASPLVRDSALMLLADCVRLRPHLDKLVYVRVIERTGDASIGVRKRCLKFLKDIYLGNESVKMRSGIAQAVITRLKDSEESVSELARQIVEEIWFLPFVGRTLEGDDAVNAKLAYSAQASLLIQTIQVTEAIGPVLETLITQLTTKSKTPAVHTAVCRNLVCVLFGGIIDPTELAGSPEQGPILRCLAVFARACPTVFTAAQLECLEPYTQSLAMQDDMDIYRSAVVILRYVLPHQSTLNDTFLQRLQGSLLSSVPKLSKSELHVVVPCLWTIDGMLGNRDRLVNFISSALKGVYAMRSTNFVEQPQSVSKASRLLIIVGHFGKACDFEAHLTNFNEVFPWYKGTSVAGLLADVLCPFTTLMQPLSIRQPSLEAVCMVSQSSPKLLLREDVVEAFENVFNGHEASLEETLLVGLEGFFSAGELNDGSGDIPELGSGVASGNERLGKTYVATDQDGASTSIARRFLSDILRIALSASAELSFVASKIIVSVNRQGLIHPKESGPALVALETSPNSIIANMAYVEHKAQHTKHESFFDKEYMRAVQQVFEYQRDTIGSTAGFIGQPPASKMHLLWDVLKSGKAGVRKKFLSNLASKLDFDLATLDVANAIPTHLSFVRFCTENLSLFDYDRVDEVVHLLAVMEKTFSVTGTSVAQVIESEVLQLGVDVIGTQSAADATSETMRPETSPLVLVSCRLLQLAVAAQICSLIWESRSFIRRLWNVKKYLDKPKTAAKESNRAATRVNNAASLTEAYLARVTAIMGANASSDAQRQTCAAFVDLISTDNEVRVGGEEEEDAELQSGYDTPSEGASRKSLSLPPSGGGRGRKRKSEGAGATPRKKGRPSTKGRKLGSLKKDEHGEGDWE</sequence>
<dbReference type="InterPro" id="IPR026003">
    <property type="entry name" value="Cohesin_HEAT"/>
</dbReference>
<evidence type="ECO:0000256" key="1">
    <source>
        <dbReference type="ARBA" id="ARBA00004123"/>
    </source>
</evidence>
<evidence type="ECO:0000256" key="4">
    <source>
        <dbReference type="ARBA" id="ARBA00023242"/>
    </source>
</evidence>
<keyword evidence="4 6" id="KW-0539">Nucleus</keyword>
<comment type="similarity">
    <text evidence="2 6">Belongs to the SCC2/Nipped-B family.</text>
</comment>
<proteinExistence type="inferred from homology"/>
<dbReference type="GO" id="GO:0071169">
    <property type="term" value="P:establishment of protein localization to chromatin"/>
    <property type="evidence" value="ECO:0007669"/>
    <property type="project" value="TreeGrafter"/>
</dbReference>
<dbReference type="InterPro" id="IPR011989">
    <property type="entry name" value="ARM-like"/>
</dbReference>
<keyword evidence="3 6" id="KW-0677">Repeat</keyword>
<evidence type="ECO:0000313" key="10">
    <source>
        <dbReference type="Proteomes" id="UP000310066"/>
    </source>
</evidence>
<comment type="subcellular location">
    <subcellularLocation>
        <location evidence="1 6">Nucleus</location>
    </subcellularLocation>
</comment>
<name>A0A4U0UUD2_9PEZI</name>
<dbReference type="OrthoDB" id="418242at2759"/>
<dbReference type="InterPro" id="IPR024986">
    <property type="entry name" value="Nipped-B_C"/>
</dbReference>
<evidence type="ECO:0000256" key="5">
    <source>
        <dbReference type="ARBA" id="ARBA00023306"/>
    </source>
</evidence>
<feature type="region of interest" description="Disordered" evidence="7">
    <location>
        <begin position="1747"/>
        <end position="1822"/>
    </location>
</feature>
<accession>A0A4U0UUD2</accession>
<evidence type="ECO:0000256" key="6">
    <source>
        <dbReference type="RuleBase" id="RU364107"/>
    </source>
</evidence>
<dbReference type="Proteomes" id="UP000310066">
    <property type="component" value="Unassembled WGS sequence"/>
</dbReference>
<dbReference type="SUPFAM" id="SSF48371">
    <property type="entry name" value="ARM repeat"/>
    <property type="match status" value="1"/>
</dbReference>
<dbReference type="EMBL" id="NAJP01000043">
    <property type="protein sequence ID" value="TKA38685.1"/>
    <property type="molecule type" value="Genomic_DNA"/>
</dbReference>
<feature type="compositionally biased region" description="Basic residues" evidence="7">
    <location>
        <begin position="1795"/>
        <end position="1810"/>
    </location>
</feature>
<feature type="region of interest" description="Disordered" evidence="7">
    <location>
        <begin position="123"/>
        <end position="142"/>
    </location>
</feature>
<feature type="compositionally biased region" description="Basic and acidic residues" evidence="7">
    <location>
        <begin position="1811"/>
        <end position="1822"/>
    </location>
</feature>
<dbReference type="Pfam" id="PF12765">
    <property type="entry name" value="Cohesin_HEAT"/>
    <property type="match status" value="1"/>
</dbReference>
<feature type="region of interest" description="Disordered" evidence="7">
    <location>
        <begin position="165"/>
        <end position="221"/>
    </location>
</feature>
<dbReference type="GO" id="GO:0090694">
    <property type="term" value="C:Scc2-Scc4 cohesin loading complex"/>
    <property type="evidence" value="ECO:0007669"/>
    <property type="project" value="TreeGrafter"/>
</dbReference>
<dbReference type="InterPro" id="IPR016024">
    <property type="entry name" value="ARM-type_fold"/>
</dbReference>
<dbReference type="GO" id="GO:1990414">
    <property type="term" value="P:replication-born double-strand break repair via sister chromatid exchange"/>
    <property type="evidence" value="ECO:0007669"/>
    <property type="project" value="TreeGrafter"/>
</dbReference>
<feature type="compositionally biased region" description="Polar residues" evidence="7">
    <location>
        <begin position="123"/>
        <end position="137"/>
    </location>
</feature>
<dbReference type="InterPro" id="IPR033031">
    <property type="entry name" value="Scc2/Nipped-B"/>
</dbReference>
<feature type="compositionally biased region" description="Basic and acidic residues" evidence="7">
    <location>
        <begin position="1"/>
        <end position="12"/>
    </location>
</feature>
<dbReference type="Pfam" id="PF12830">
    <property type="entry name" value="Nipped-B_C"/>
    <property type="match status" value="1"/>
</dbReference>
<dbReference type="GO" id="GO:0010468">
    <property type="term" value="P:regulation of gene expression"/>
    <property type="evidence" value="ECO:0007669"/>
    <property type="project" value="InterPro"/>
</dbReference>
<dbReference type="STRING" id="329885.A0A4U0UUD2"/>
<feature type="domain" description="Sister chromatid cohesion C-terminal" evidence="8">
    <location>
        <begin position="1418"/>
        <end position="1602"/>
    </location>
</feature>
<dbReference type="CDD" id="cd23958">
    <property type="entry name" value="SCC2"/>
    <property type="match status" value="1"/>
</dbReference>
<evidence type="ECO:0000256" key="2">
    <source>
        <dbReference type="ARBA" id="ARBA00009252"/>
    </source>
</evidence>
<dbReference type="Gene3D" id="1.25.10.10">
    <property type="entry name" value="Leucine-rich Repeat Variant"/>
    <property type="match status" value="1"/>
</dbReference>
<feature type="region of interest" description="Disordered" evidence="7">
    <location>
        <begin position="1"/>
        <end position="28"/>
    </location>
</feature>
<feature type="compositionally biased region" description="Low complexity" evidence="7">
    <location>
        <begin position="13"/>
        <end position="22"/>
    </location>
</feature>